<dbReference type="AlphaFoldDB" id="A0A9J6AT41"/>
<evidence type="ECO:0000256" key="3">
    <source>
        <dbReference type="ARBA" id="ARBA00020983"/>
    </source>
</evidence>
<dbReference type="GO" id="GO:0015031">
    <property type="term" value="P:protein transport"/>
    <property type="evidence" value="ECO:0007669"/>
    <property type="project" value="UniProtKB-KW"/>
</dbReference>
<feature type="region of interest" description="Disordered" evidence="9">
    <location>
        <begin position="553"/>
        <end position="607"/>
    </location>
</feature>
<dbReference type="InterPro" id="IPR006566">
    <property type="entry name" value="FBD"/>
</dbReference>
<name>A0A9J6AT41_SOLCO</name>
<proteinExistence type="inferred from homology"/>
<gene>
    <name evidence="11" type="ORF">H5410_012685</name>
</gene>
<comment type="subcellular location">
    <subcellularLocation>
        <location evidence="1">Golgi apparatus membrane</location>
        <topology evidence="1">Peripheral membrane protein</topology>
    </subcellularLocation>
</comment>
<accession>A0A9J6AT41</accession>
<protein>
    <recommendedName>
        <fullName evidence="3">Conserved oligomeric Golgi complex subunit 8</fullName>
    </recommendedName>
    <alternativeName>
        <fullName evidence="8">Component of oligomeric Golgi complex 8</fullName>
    </alternativeName>
</protein>
<dbReference type="PANTHER" id="PTHR21311">
    <property type="entry name" value="CONSERVED OLIGOMERIC GOLGI COMPLEX COMPONENT 8"/>
    <property type="match status" value="1"/>
</dbReference>
<dbReference type="GO" id="GO:0006891">
    <property type="term" value="P:intra-Golgi vesicle-mediated transport"/>
    <property type="evidence" value="ECO:0007669"/>
    <property type="project" value="TreeGrafter"/>
</dbReference>
<dbReference type="GO" id="GO:0017119">
    <property type="term" value="C:Golgi transport complex"/>
    <property type="evidence" value="ECO:0007669"/>
    <property type="project" value="InterPro"/>
</dbReference>
<dbReference type="Pfam" id="PF04124">
    <property type="entry name" value="Dor1"/>
    <property type="match status" value="2"/>
</dbReference>
<evidence type="ECO:0000259" key="10">
    <source>
        <dbReference type="SMART" id="SM00579"/>
    </source>
</evidence>
<evidence type="ECO:0000256" key="4">
    <source>
        <dbReference type="ARBA" id="ARBA00022448"/>
    </source>
</evidence>
<reference evidence="11 12" key="1">
    <citation type="submission" date="2020-09" db="EMBL/GenBank/DDBJ databases">
        <title>De no assembly of potato wild relative species, Solanum commersonii.</title>
        <authorList>
            <person name="Cho K."/>
        </authorList>
    </citation>
    <scope>NUCLEOTIDE SEQUENCE [LARGE SCALE GENOMIC DNA]</scope>
    <source>
        <strain evidence="11">LZ3.2</strain>
        <tissue evidence="11">Leaf</tissue>
    </source>
</reference>
<keyword evidence="7" id="KW-0472">Membrane</keyword>
<organism evidence="11 12">
    <name type="scientific">Solanum commersonii</name>
    <name type="common">Commerson's wild potato</name>
    <name type="synonym">Commerson's nightshade</name>
    <dbReference type="NCBI Taxonomy" id="4109"/>
    <lineage>
        <taxon>Eukaryota</taxon>
        <taxon>Viridiplantae</taxon>
        <taxon>Streptophyta</taxon>
        <taxon>Embryophyta</taxon>
        <taxon>Tracheophyta</taxon>
        <taxon>Spermatophyta</taxon>
        <taxon>Magnoliopsida</taxon>
        <taxon>eudicotyledons</taxon>
        <taxon>Gunneridae</taxon>
        <taxon>Pentapetalae</taxon>
        <taxon>asterids</taxon>
        <taxon>lamiids</taxon>
        <taxon>Solanales</taxon>
        <taxon>Solanaceae</taxon>
        <taxon>Solanoideae</taxon>
        <taxon>Solaneae</taxon>
        <taxon>Solanum</taxon>
    </lineage>
</organism>
<evidence type="ECO:0000313" key="12">
    <source>
        <dbReference type="Proteomes" id="UP000824120"/>
    </source>
</evidence>
<evidence type="ECO:0000256" key="2">
    <source>
        <dbReference type="ARBA" id="ARBA00006419"/>
    </source>
</evidence>
<dbReference type="SUPFAM" id="SSF74788">
    <property type="entry name" value="Cullin repeat-like"/>
    <property type="match status" value="1"/>
</dbReference>
<feature type="domain" description="FBD" evidence="10">
    <location>
        <begin position="672"/>
        <end position="740"/>
    </location>
</feature>
<dbReference type="Proteomes" id="UP000824120">
    <property type="component" value="Chromosome 2"/>
</dbReference>
<dbReference type="GO" id="GO:0000139">
    <property type="term" value="C:Golgi membrane"/>
    <property type="evidence" value="ECO:0007669"/>
    <property type="project" value="UniProtKB-SubCell"/>
</dbReference>
<keyword evidence="4" id="KW-0813">Transport</keyword>
<dbReference type="InterPro" id="IPR016159">
    <property type="entry name" value="Cullin_repeat-like_dom_sf"/>
</dbReference>
<feature type="compositionally biased region" description="Polar residues" evidence="9">
    <location>
        <begin position="580"/>
        <end position="589"/>
    </location>
</feature>
<dbReference type="PANTHER" id="PTHR21311:SF0">
    <property type="entry name" value="CONSERVED OLIGOMERIC GOLGI COMPLEX SUBUNIT 8"/>
    <property type="match status" value="1"/>
</dbReference>
<dbReference type="InterPro" id="IPR007255">
    <property type="entry name" value="COG8"/>
</dbReference>
<dbReference type="OrthoDB" id="594804at2759"/>
<comment type="caution">
    <text evidence="11">The sequence shown here is derived from an EMBL/GenBank/DDBJ whole genome shotgun (WGS) entry which is preliminary data.</text>
</comment>
<evidence type="ECO:0000256" key="9">
    <source>
        <dbReference type="SAM" id="MobiDB-lite"/>
    </source>
</evidence>
<evidence type="ECO:0000256" key="6">
    <source>
        <dbReference type="ARBA" id="ARBA00023034"/>
    </source>
</evidence>
<dbReference type="EMBL" id="JACXVP010000002">
    <property type="protein sequence ID" value="KAG5627467.1"/>
    <property type="molecule type" value="Genomic_DNA"/>
</dbReference>
<dbReference type="Pfam" id="PF08387">
    <property type="entry name" value="FBD"/>
    <property type="match status" value="2"/>
</dbReference>
<sequence length="757" mass="85564">MVGDEQCCVVLRAIIAVISGDSAWIVLHCTAMQVVKCVRNGNYDEALDLEAFVSKLSAMHPKLPVIQALAADVRQTTQSLLSQLLQRLRSNIELPKYLRIIGYLRRIGVFNKYEMRLHYCAMGLGWVGLDFRGLLPPLFEEYIPDWFFGGPKSVFEEHECKLLRISRLSHGRNGLEEKKRGLYKEARQVRLSPICFNKLKSLKLKLGVDEDHMQVMIQLLKYSPNLEVLKLWCDECTRVGFSSDSQLSARMKNGENGVPICQYEKIKAGGMRFSTQPPMMHDPEESIVCLVSHLKSIQLIGFKDEENEIELLRFFLKNARVLEKLTIVWASYALKSEEALKKVLNIPRTSSQVLLTFHDAKLKRKSTNWLPVIQSLAAEVRQTTPTQSLLSQLLQRHRSNIQYCAMGFGWVGLNFRGLLSPLFEEAVLNLYLKNMNAAVENFQMVLDSHCWVPLPAVSFPTSSLSEESHEDITPPSSLMEHPPLAVFVNGVSAAMNELRPCAPLSLKHVLAQELVAFPHSVTCFGRCYPGGTPLIADATTLFDGISRLLATSSSRELPKPVRNSEANSISENGDVENGEIPSTEQPESTNAEEEPSNVPSENEEKPGNGLYEEARQVRLSPICFNKLKSLKLKLGVDEDHMQVMIQLLKYSPNLEVLNLWCDEMHDPEESIVCLDSHLKSIQLIGFKDEENEIELLRFFPKNARVLEKLTIVWAGYALKSEEALKKVLNIPRTSSQVILTFHDAKLKRKSTNWLDYC</sequence>
<feature type="domain" description="FBD" evidence="10">
    <location>
        <begin position="288"/>
        <end position="358"/>
    </location>
</feature>
<evidence type="ECO:0000256" key="7">
    <source>
        <dbReference type="ARBA" id="ARBA00023136"/>
    </source>
</evidence>
<evidence type="ECO:0000256" key="5">
    <source>
        <dbReference type="ARBA" id="ARBA00022927"/>
    </source>
</evidence>
<keyword evidence="12" id="KW-1185">Reference proteome</keyword>
<evidence type="ECO:0000256" key="1">
    <source>
        <dbReference type="ARBA" id="ARBA00004395"/>
    </source>
</evidence>
<keyword evidence="6" id="KW-0333">Golgi apparatus</keyword>
<evidence type="ECO:0000256" key="8">
    <source>
        <dbReference type="ARBA" id="ARBA00031347"/>
    </source>
</evidence>
<keyword evidence="5" id="KW-0653">Protein transport</keyword>
<evidence type="ECO:0000313" key="11">
    <source>
        <dbReference type="EMBL" id="KAG5627467.1"/>
    </source>
</evidence>
<comment type="similarity">
    <text evidence="2">Belongs to the COG8 family.</text>
</comment>
<dbReference type="SMART" id="SM00579">
    <property type="entry name" value="FBD"/>
    <property type="match status" value="2"/>
</dbReference>